<dbReference type="SUPFAM" id="SSF52540">
    <property type="entry name" value="P-loop containing nucleoside triphosphate hydrolases"/>
    <property type="match status" value="1"/>
</dbReference>
<feature type="binding site" evidence="9">
    <location>
        <begin position="44"/>
        <end position="51"/>
    </location>
    <ligand>
        <name>ATP</name>
        <dbReference type="ChEBI" id="CHEBI:30616"/>
    </ligand>
</feature>
<dbReference type="PANTHER" id="PTHR11070">
    <property type="entry name" value="UVRD / RECB / PCRA DNA HELICASE FAMILY MEMBER"/>
    <property type="match status" value="1"/>
</dbReference>
<evidence type="ECO:0000256" key="9">
    <source>
        <dbReference type="PROSITE-ProRule" id="PRU00560"/>
    </source>
</evidence>
<keyword evidence="2 9" id="KW-0378">Hydrolase</keyword>
<dbReference type="InterPro" id="IPR014017">
    <property type="entry name" value="DNA_helicase_UvrD-like_C"/>
</dbReference>
<protein>
    <recommendedName>
        <fullName evidence="7">DNA 3'-5' helicase</fullName>
        <ecNumber evidence="7">5.6.2.4</ecNumber>
    </recommendedName>
</protein>
<comment type="catalytic activity">
    <reaction evidence="6">
        <text>Couples ATP hydrolysis with the unwinding of duplex DNA by translocating in the 3'-5' direction.</text>
        <dbReference type="EC" id="5.6.2.4"/>
    </reaction>
</comment>
<keyword evidence="1 9" id="KW-0547">Nucleotide-binding</keyword>
<comment type="caution">
    <text evidence="12">The sequence shown here is derived from an EMBL/GenBank/DDBJ whole genome shotgun (WGS) entry which is preliminary data.</text>
</comment>
<feature type="region of interest" description="Disordered" evidence="10">
    <location>
        <begin position="499"/>
        <end position="545"/>
    </location>
</feature>
<feature type="region of interest" description="Disordered" evidence="10">
    <location>
        <begin position="1"/>
        <end position="23"/>
    </location>
</feature>
<accession>A0ABX0ZRJ6</accession>
<evidence type="ECO:0000256" key="3">
    <source>
        <dbReference type="ARBA" id="ARBA00022806"/>
    </source>
</evidence>
<keyword evidence="3 9" id="KW-0347">Helicase</keyword>
<dbReference type="RefSeq" id="WP_167985444.1">
    <property type="nucleotide sequence ID" value="NZ_JAATEJ010000022.1"/>
</dbReference>
<feature type="domain" description="UvrD-like helicase ATP-binding" evidence="11">
    <location>
        <begin position="23"/>
        <end position="315"/>
    </location>
</feature>
<keyword evidence="13" id="KW-1185">Reference proteome</keyword>
<sequence length="545" mass="59353">MALLRGGAGAWPTASRTAASHKPTAEQEVAVTVFRSGQHLALQAGAGTGKTTTLTLLARADRRQGRYIAFNKSIAAEAAGKFPPNVACRTGHSLAYAEVGRRFETRLRSPRKPAWQSAAELGLSPKTELRIGDRTVTNKGLAYALVRTVRRFCYSADATFQLRHVPVLRGLQEESLHHQLAQFILPYTRKAWEDLQNPAGGAMRFEHDHYLKMWALTEPTIHGDYLLLDEAQDTNPVLEEIFNNQRAHAQLVMVGDSAQAIYSWRGARDVMTDFDGEQLALSQSFRFGPALAREANRWLTLVESPIRLSGTPAITTTIGPAESPDAILCRTNVGAMVAVMQLLADNRRVALVGGGAALEELAIAAGQLKAGRRASHPELLLFSTWGELQEYAEFDPSGQDLLPLVDIIDEHGVEVILNAVRKLSEEHDAQIVVSTAHKAKGREWPCVQIAPDFEPAPSEETDAHGRPVPMPILPEEARLAYVAVTRARRHLDPAGLTWFDTHPDAPARPPATHRPLPGPEGSVGGVDVSGGYTSPWDLLGPPPAH</sequence>
<dbReference type="Proteomes" id="UP000734511">
    <property type="component" value="Unassembled WGS sequence"/>
</dbReference>
<evidence type="ECO:0000256" key="1">
    <source>
        <dbReference type="ARBA" id="ARBA00022741"/>
    </source>
</evidence>
<evidence type="ECO:0000313" key="13">
    <source>
        <dbReference type="Proteomes" id="UP000734511"/>
    </source>
</evidence>
<evidence type="ECO:0000256" key="2">
    <source>
        <dbReference type="ARBA" id="ARBA00022801"/>
    </source>
</evidence>
<proteinExistence type="predicted"/>
<evidence type="ECO:0000313" key="12">
    <source>
        <dbReference type="EMBL" id="NJP46510.1"/>
    </source>
</evidence>
<keyword evidence="5" id="KW-0413">Isomerase</keyword>
<dbReference type="PROSITE" id="PS51198">
    <property type="entry name" value="UVRD_HELICASE_ATP_BIND"/>
    <property type="match status" value="1"/>
</dbReference>
<evidence type="ECO:0000256" key="4">
    <source>
        <dbReference type="ARBA" id="ARBA00022840"/>
    </source>
</evidence>
<dbReference type="PANTHER" id="PTHR11070:SF30">
    <property type="entry name" value="F-BOX DNA HELICASE 1"/>
    <property type="match status" value="1"/>
</dbReference>
<dbReference type="InterPro" id="IPR027417">
    <property type="entry name" value="P-loop_NTPase"/>
</dbReference>
<comment type="catalytic activity">
    <reaction evidence="8">
        <text>ATP + H2O = ADP + phosphate + H(+)</text>
        <dbReference type="Rhea" id="RHEA:13065"/>
        <dbReference type="ChEBI" id="CHEBI:15377"/>
        <dbReference type="ChEBI" id="CHEBI:15378"/>
        <dbReference type="ChEBI" id="CHEBI:30616"/>
        <dbReference type="ChEBI" id="CHEBI:43474"/>
        <dbReference type="ChEBI" id="CHEBI:456216"/>
        <dbReference type="EC" id="5.6.2.4"/>
    </reaction>
</comment>
<evidence type="ECO:0000256" key="10">
    <source>
        <dbReference type="SAM" id="MobiDB-lite"/>
    </source>
</evidence>
<evidence type="ECO:0000256" key="7">
    <source>
        <dbReference type="ARBA" id="ARBA00034808"/>
    </source>
</evidence>
<evidence type="ECO:0000256" key="5">
    <source>
        <dbReference type="ARBA" id="ARBA00023235"/>
    </source>
</evidence>
<name>A0ABX0ZRJ6_9ACTN</name>
<gene>
    <name evidence="12" type="ORF">HCN08_24320</name>
</gene>
<evidence type="ECO:0000256" key="6">
    <source>
        <dbReference type="ARBA" id="ARBA00034617"/>
    </source>
</evidence>
<evidence type="ECO:0000256" key="8">
    <source>
        <dbReference type="ARBA" id="ARBA00048988"/>
    </source>
</evidence>
<dbReference type="InterPro" id="IPR000212">
    <property type="entry name" value="DNA_helicase_UvrD/REP"/>
</dbReference>
<dbReference type="Gene3D" id="3.40.50.300">
    <property type="entry name" value="P-loop containing nucleotide triphosphate hydrolases"/>
    <property type="match status" value="2"/>
</dbReference>
<dbReference type="InterPro" id="IPR014016">
    <property type="entry name" value="UvrD-like_ATP-bd"/>
</dbReference>
<dbReference type="Pfam" id="PF00580">
    <property type="entry name" value="UvrD-helicase"/>
    <property type="match status" value="1"/>
</dbReference>
<organism evidence="12 13">
    <name type="scientific">Actinacidiphila epipremni</name>
    <dbReference type="NCBI Taxonomy" id="2053013"/>
    <lineage>
        <taxon>Bacteria</taxon>
        <taxon>Bacillati</taxon>
        <taxon>Actinomycetota</taxon>
        <taxon>Actinomycetes</taxon>
        <taxon>Kitasatosporales</taxon>
        <taxon>Streptomycetaceae</taxon>
        <taxon>Actinacidiphila</taxon>
    </lineage>
</organism>
<dbReference type="Pfam" id="PF13361">
    <property type="entry name" value="UvrD_C"/>
    <property type="match status" value="1"/>
</dbReference>
<dbReference type="EC" id="5.6.2.4" evidence="7"/>
<evidence type="ECO:0000259" key="11">
    <source>
        <dbReference type="PROSITE" id="PS51198"/>
    </source>
</evidence>
<reference evidence="12 13" key="1">
    <citation type="submission" date="2020-03" db="EMBL/GenBank/DDBJ databases">
        <title>WGS of actinomycetes isolated from Thailand.</title>
        <authorList>
            <person name="Thawai C."/>
        </authorList>
    </citation>
    <scope>NUCLEOTIDE SEQUENCE [LARGE SCALE GENOMIC DNA]</scope>
    <source>
        <strain evidence="12 13">PRB2-1</strain>
    </source>
</reference>
<dbReference type="EMBL" id="JAATEJ010000022">
    <property type="protein sequence ID" value="NJP46510.1"/>
    <property type="molecule type" value="Genomic_DNA"/>
</dbReference>
<keyword evidence="4 9" id="KW-0067">ATP-binding</keyword>